<comment type="caution">
    <text evidence="2">The sequence shown here is derived from an EMBL/GenBank/DDBJ whole genome shotgun (WGS) entry which is preliminary data.</text>
</comment>
<evidence type="ECO:0000313" key="3">
    <source>
        <dbReference type="Proteomes" id="UP000244867"/>
    </source>
</evidence>
<reference evidence="2 3" key="1">
    <citation type="submission" date="2018-03" db="EMBL/GenBank/DDBJ databases">
        <authorList>
            <person name="Keele B.F."/>
        </authorList>
    </citation>
    <scope>NUCLEOTIDE SEQUENCE [LARGE SCALE GENOMIC DNA]</scope>
    <source>
        <strain evidence="2 3">IB-3</strain>
    </source>
</reference>
<dbReference type="PANTHER" id="PTHR20935:SF0">
    <property type="entry name" value="SERINE_THREONINE-PROTEIN PHOSPHATASE PGAM5, MITOCHONDRIAL"/>
    <property type="match status" value="1"/>
</dbReference>
<dbReference type="CDD" id="cd07067">
    <property type="entry name" value="HP_PGM_like"/>
    <property type="match status" value="1"/>
</dbReference>
<dbReference type="Proteomes" id="UP000244867">
    <property type="component" value="Unassembled WGS sequence"/>
</dbReference>
<evidence type="ECO:0008006" key="4">
    <source>
        <dbReference type="Google" id="ProtNLM"/>
    </source>
</evidence>
<dbReference type="Pfam" id="PF00300">
    <property type="entry name" value="His_Phos_1"/>
    <property type="match status" value="1"/>
</dbReference>
<sequence length="231" mass="25194">MRARSEASTCMSKILLVRHGQASWGAADYDQLSDLGVEQSRVLGAALASQGILPDVLLSGAMKRHRQTAEGACEGAGWDLPLTFDDGWNEFDHQQMLERHPAPDDVDVASDPRAFERWFTDATLRWTGGQHDDYDEPFAGFCERVSAALDRAVAVLDPKGTAVVFTSGGPIAWASATRLDDSSDVAAHLWRRLNQVVINAAVTSFVVGSRGTTLVAFNEHTHLPADLQTYR</sequence>
<dbReference type="InterPro" id="IPR013078">
    <property type="entry name" value="His_Pase_superF_clade-1"/>
</dbReference>
<dbReference type="InterPro" id="IPR029033">
    <property type="entry name" value="His_PPase_superfam"/>
</dbReference>
<dbReference type="SUPFAM" id="SSF53254">
    <property type="entry name" value="Phosphoglycerate mutase-like"/>
    <property type="match status" value="1"/>
</dbReference>
<evidence type="ECO:0000313" key="2">
    <source>
        <dbReference type="EMBL" id="PUA80253.1"/>
    </source>
</evidence>
<dbReference type="AlphaFoldDB" id="A0A2R7YVC1"/>
<name>A0A2R7YVC1_9ACTN</name>
<dbReference type="EMBL" id="PYXZ01000006">
    <property type="protein sequence ID" value="PUA80253.1"/>
    <property type="molecule type" value="Genomic_DNA"/>
</dbReference>
<dbReference type="SMART" id="SM00855">
    <property type="entry name" value="PGAM"/>
    <property type="match status" value="1"/>
</dbReference>
<dbReference type="PANTHER" id="PTHR20935">
    <property type="entry name" value="PHOSPHOGLYCERATE MUTASE-RELATED"/>
    <property type="match status" value="1"/>
</dbReference>
<evidence type="ECO:0000256" key="1">
    <source>
        <dbReference type="ARBA" id="ARBA00022801"/>
    </source>
</evidence>
<proteinExistence type="predicted"/>
<dbReference type="OrthoDB" id="280692at2"/>
<keyword evidence="3" id="KW-1185">Reference proteome</keyword>
<organism evidence="2 3">
    <name type="scientific">Nocardioides currus</name>
    <dbReference type="NCBI Taxonomy" id="2133958"/>
    <lineage>
        <taxon>Bacteria</taxon>
        <taxon>Bacillati</taxon>
        <taxon>Actinomycetota</taxon>
        <taxon>Actinomycetes</taxon>
        <taxon>Propionibacteriales</taxon>
        <taxon>Nocardioidaceae</taxon>
        <taxon>Nocardioides</taxon>
    </lineage>
</organism>
<dbReference type="Gene3D" id="3.40.50.1240">
    <property type="entry name" value="Phosphoglycerate mutase-like"/>
    <property type="match status" value="1"/>
</dbReference>
<gene>
    <name evidence="2" type="ORF">C7S10_13990</name>
</gene>
<accession>A0A2R7YVC1</accession>
<dbReference type="GO" id="GO:0016787">
    <property type="term" value="F:hydrolase activity"/>
    <property type="evidence" value="ECO:0007669"/>
    <property type="project" value="UniProtKB-KW"/>
</dbReference>
<keyword evidence="1" id="KW-0378">Hydrolase</keyword>
<dbReference type="InterPro" id="IPR051021">
    <property type="entry name" value="Mito_Ser/Thr_phosphatase"/>
</dbReference>
<protein>
    <recommendedName>
        <fullName evidence="4">Histidine phosphatase family protein</fullName>
    </recommendedName>
</protein>